<reference evidence="2" key="1">
    <citation type="submission" date="2014-12" db="EMBL/GenBank/DDBJ databases">
        <title>Insight into the proteome of Arion vulgaris.</title>
        <authorList>
            <person name="Aradska J."/>
            <person name="Bulat T."/>
            <person name="Smidak R."/>
            <person name="Sarate P."/>
            <person name="Gangsoo J."/>
            <person name="Sialana F."/>
            <person name="Bilban M."/>
            <person name="Lubec G."/>
        </authorList>
    </citation>
    <scope>NUCLEOTIDE SEQUENCE</scope>
    <source>
        <tissue evidence="2">Skin</tissue>
    </source>
</reference>
<dbReference type="EMBL" id="HACG01036994">
    <property type="protein sequence ID" value="CEK83859.1"/>
    <property type="molecule type" value="Transcribed_RNA"/>
</dbReference>
<feature type="region of interest" description="Disordered" evidence="1">
    <location>
        <begin position="1"/>
        <end position="21"/>
    </location>
</feature>
<name>A0A0B7AS58_9EUPU</name>
<gene>
    <name evidence="2" type="primary">ORF139374</name>
</gene>
<evidence type="ECO:0000313" key="2">
    <source>
        <dbReference type="EMBL" id="CEK83859.1"/>
    </source>
</evidence>
<evidence type="ECO:0000256" key="1">
    <source>
        <dbReference type="SAM" id="MobiDB-lite"/>
    </source>
</evidence>
<accession>A0A0B7AS58</accession>
<dbReference type="AlphaFoldDB" id="A0A0B7AS58"/>
<organism evidence="2">
    <name type="scientific">Arion vulgaris</name>
    <dbReference type="NCBI Taxonomy" id="1028688"/>
    <lineage>
        <taxon>Eukaryota</taxon>
        <taxon>Metazoa</taxon>
        <taxon>Spiralia</taxon>
        <taxon>Lophotrochozoa</taxon>
        <taxon>Mollusca</taxon>
        <taxon>Gastropoda</taxon>
        <taxon>Heterobranchia</taxon>
        <taxon>Euthyneura</taxon>
        <taxon>Panpulmonata</taxon>
        <taxon>Eupulmonata</taxon>
        <taxon>Stylommatophora</taxon>
        <taxon>Helicina</taxon>
        <taxon>Arionoidea</taxon>
        <taxon>Arionidae</taxon>
        <taxon>Arion</taxon>
    </lineage>
</organism>
<protein>
    <submittedName>
        <fullName evidence="2">Uncharacterized protein</fullName>
    </submittedName>
</protein>
<proteinExistence type="predicted"/>
<sequence length="66" mass="7191">MSSTLDSAAVDNLVNNREGNAKFRHKTPGLGWSPIKHNGKNLLLSCKIPKCVPSTDLLSQSVSREE</sequence>